<dbReference type="EMBL" id="CM055732">
    <property type="protein sequence ID" value="KAJ8011291.1"/>
    <property type="molecule type" value="Genomic_DNA"/>
</dbReference>
<accession>A0ACC2H5N4</accession>
<protein>
    <submittedName>
        <fullName evidence="1">Uncharacterized protein</fullName>
    </submittedName>
</protein>
<comment type="caution">
    <text evidence="1">The sequence shown here is derived from an EMBL/GenBank/DDBJ whole genome shotgun (WGS) entry which is preliminary data.</text>
</comment>
<name>A0ACC2H5N4_DALPE</name>
<sequence length="101" mass="11272">MLVIVVTLIIVYKWKKNKGIVVTKARSVNTDSRINNEGCHGDGYYEEIRPPLPQCRSGDVVTNINTIANFPRIPSEETLNYASVNFHKDPPCPNKATDTIA</sequence>
<evidence type="ECO:0000313" key="1">
    <source>
        <dbReference type="EMBL" id="KAJ8011291.1"/>
    </source>
</evidence>
<evidence type="ECO:0000313" key="2">
    <source>
        <dbReference type="Proteomes" id="UP001157502"/>
    </source>
</evidence>
<keyword evidence="2" id="KW-1185">Reference proteome</keyword>
<proteinExistence type="predicted"/>
<organism evidence="1 2">
    <name type="scientific">Dallia pectoralis</name>
    <name type="common">Alaska blackfish</name>
    <dbReference type="NCBI Taxonomy" id="75939"/>
    <lineage>
        <taxon>Eukaryota</taxon>
        <taxon>Metazoa</taxon>
        <taxon>Chordata</taxon>
        <taxon>Craniata</taxon>
        <taxon>Vertebrata</taxon>
        <taxon>Euteleostomi</taxon>
        <taxon>Actinopterygii</taxon>
        <taxon>Neopterygii</taxon>
        <taxon>Teleostei</taxon>
        <taxon>Protacanthopterygii</taxon>
        <taxon>Esociformes</taxon>
        <taxon>Umbridae</taxon>
        <taxon>Dallia</taxon>
    </lineage>
</organism>
<gene>
    <name evidence="1" type="ORF">DPEC_G00056620</name>
</gene>
<reference evidence="1" key="1">
    <citation type="submission" date="2021-05" db="EMBL/GenBank/DDBJ databases">
        <authorList>
            <person name="Pan Q."/>
            <person name="Jouanno E."/>
            <person name="Zahm M."/>
            <person name="Klopp C."/>
            <person name="Cabau C."/>
            <person name="Louis A."/>
            <person name="Berthelot C."/>
            <person name="Parey E."/>
            <person name="Roest Crollius H."/>
            <person name="Montfort J."/>
            <person name="Robinson-Rechavi M."/>
            <person name="Bouchez O."/>
            <person name="Lampietro C."/>
            <person name="Lopez Roques C."/>
            <person name="Donnadieu C."/>
            <person name="Postlethwait J."/>
            <person name="Bobe J."/>
            <person name="Dillon D."/>
            <person name="Chandos A."/>
            <person name="von Hippel F."/>
            <person name="Guiguen Y."/>
        </authorList>
    </citation>
    <scope>NUCLEOTIDE SEQUENCE</scope>
    <source>
        <strain evidence="1">YG-Jan2019</strain>
    </source>
</reference>
<dbReference type="Proteomes" id="UP001157502">
    <property type="component" value="Chromosome 5"/>
</dbReference>